<dbReference type="InterPro" id="IPR043857">
    <property type="entry name" value="DUF5819"/>
</dbReference>
<dbReference type="EMBL" id="SNYA01000001">
    <property type="protein sequence ID" value="TDP95356.1"/>
    <property type="molecule type" value="Genomic_DNA"/>
</dbReference>
<protein>
    <submittedName>
        <fullName evidence="2">Uncharacterized protein</fullName>
    </submittedName>
</protein>
<evidence type="ECO:0000313" key="3">
    <source>
        <dbReference type="Proteomes" id="UP000295601"/>
    </source>
</evidence>
<keyword evidence="1" id="KW-1133">Transmembrane helix</keyword>
<reference evidence="2 3" key="1">
    <citation type="submission" date="2019-03" db="EMBL/GenBank/DDBJ databases">
        <title>Genomic analyses of the natural microbiome of Caenorhabditis elegans.</title>
        <authorList>
            <person name="Samuel B."/>
        </authorList>
    </citation>
    <scope>NUCLEOTIDE SEQUENCE [LARGE SCALE GENOMIC DNA]</scope>
    <source>
        <strain evidence="2 3">JUb18</strain>
    </source>
</reference>
<keyword evidence="1" id="KW-0472">Membrane</keyword>
<name>A0A4R6S8Z1_9MICO</name>
<keyword evidence="1" id="KW-0812">Transmembrane</keyword>
<evidence type="ECO:0000256" key="1">
    <source>
        <dbReference type="SAM" id="Phobius"/>
    </source>
</evidence>
<accession>A0A4R6S8Z1</accession>
<feature type="transmembrane region" description="Helical" evidence="1">
    <location>
        <begin position="13"/>
        <end position="38"/>
    </location>
</feature>
<dbReference type="Pfam" id="PF19136">
    <property type="entry name" value="DUF5819"/>
    <property type="match status" value="1"/>
</dbReference>
<dbReference type="AlphaFoldDB" id="A0A4R6S8Z1"/>
<gene>
    <name evidence="2" type="ORF">EDF62_0035</name>
</gene>
<keyword evidence="3" id="KW-1185">Reference proteome</keyword>
<sequence>MRSPNSREVSRPIWLRILAAFISASAVLHISASFLWIAPYSEGARSLFPGGQEGLSAYMLPFFGQSWSVFAPDPINGDYSLQVRAVLDEEGTVRTTEWVNATNAEMGMLTYNLLPPRAAIQSVELSSRFAGAWQALSDDHRVVVGLGYYEGNDWMQRLEHKLRSYGGEDAIKDYLARERQVTQYATQVAQAVWGEDVVAIQFEVKRQNVLPFKQRADHEASLPPVSTFSTGWRGQLVANGQSSKDFAEVFLPLYEQSLTRADGLRK</sequence>
<evidence type="ECO:0000313" key="2">
    <source>
        <dbReference type="EMBL" id="TDP95356.1"/>
    </source>
</evidence>
<dbReference type="OrthoDB" id="9342777at2"/>
<comment type="caution">
    <text evidence="2">The sequence shown here is derived from an EMBL/GenBank/DDBJ whole genome shotgun (WGS) entry which is preliminary data.</text>
</comment>
<proteinExistence type="predicted"/>
<dbReference type="Proteomes" id="UP000295601">
    <property type="component" value="Unassembled WGS sequence"/>
</dbReference>
<organism evidence="2 3">
    <name type="scientific">Leucobacter luti</name>
    <dbReference type="NCBI Taxonomy" id="340320"/>
    <lineage>
        <taxon>Bacteria</taxon>
        <taxon>Bacillati</taxon>
        <taxon>Actinomycetota</taxon>
        <taxon>Actinomycetes</taxon>
        <taxon>Micrococcales</taxon>
        <taxon>Microbacteriaceae</taxon>
        <taxon>Leucobacter</taxon>
    </lineage>
</organism>